<evidence type="ECO:0000313" key="2">
    <source>
        <dbReference type="Proteomes" id="UP000257109"/>
    </source>
</evidence>
<dbReference type="Gene3D" id="3.10.10.10">
    <property type="entry name" value="HIV Type 1 Reverse Transcriptase, subunit A, domain 1"/>
    <property type="match status" value="1"/>
</dbReference>
<feature type="non-terminal residue" evidence="1">
    <location>
        <position position="1"/>
    </location>
</feature>
<reference evidence="1" key="1">
    <citation type="submission" date="2018-05" db="EMBL/GenBank/DDBJ databases">
        <title>Draft genome of Mucuna pruriens seed.</title>
        <authorList>
            <person name="Nnadi N.E."/>
            <person name="Vos R."/>
            <person name="Hasami M.H."/>
            <person name="Devisetty U.K."/>
            <person name="Aguiy J.C."/>
        </authorList>
    </citation>
    <scope>NUCLEOTIDE SEQUENCE [LARGE SCALE GENOMIC DNA]</scope>
    <source>
        <strain evidence="1">JCA_2017</strain>
    </source>
</reference>
<dbReference type="AlphaFoldDB" id="A0A371GBX1"/>
<name>A0A371GBX1_MUCPR</name>
<organism evidence="1 2">
    <name type="scientific">Mucuna pruriens</name>
    <name type="common">Velvet bean</name>
    <name type="synonym">Dolichos pruriens</name>
    <dbReference type="NCBI Taxonomy" id="157652"/>
    <lineage>
        <taxon>Eukaryota</taxon>
        <taxon>Viridiplantae</taxon>
        <taxon>Streptophyta</taxon>
        <taxon>Embryophyta</taxon>
        <taxon>Tracheophyta</taxon>
        <taxon>Spermatophyta</taxon>
        <taxon>Magnoliopsida</taxon>
        <taxon>eudicotyledons</taxon>
        <taxon>Gunneridae</taxon>
        <taxon>Pentapetalae</taxon>
        <taxon>rosids</taxon>
        <taxon>fabids</taxon>
        <taxon>Fabales</taxon>
        <taxon>Fabaceae</taxon>
        <taxon>Papilionoideae</taxon>
        <taxon>50 kb inversion clade</taxon>
        <taxon>NPAAA clade</taxon>
        <taxon>indigoferoid/millettioid clade</taxon>
        <taxon>Phaseoleae</taxon>
        <taxon>Mucuna</taxon>
    </lineage>
</organism>
<accession>A0A371GBX1</accession>
<comment type="caution">
    <text evidence="1">The sequence shown here is derived from an EMBL/GenBank/DDBJ whole genome shotgun (WGS) entry which is preliminary data.</text>
</comment>
<dbReference type="InterPro" id="IPR043502">
    <property type="entry name" value="DNA/RNA_pol_sf"/>
</dbReference>
<keyword evidence="2" id="KW-1185">Reference proteome</keyword>
<sequence>MTVVKNQQDKMVLTRIQNSWQVCIDYRKINQATRKDYFPLSYIDQVLKKVYVDSHSTGGPT</sequence>
<dbReference type="OrthoDB" id="6157735at2759"/>
<evidence type="ECO:0008006" key="3">
    <source>
        <dbReference type="Google" id="ProtNLM"/>
    </source>
</evidence>
<dbReference type="EMBL" id="QJKJ01006066">
    <property type="protein sequence ID" value="RDX88057.1"/>
    <property type="molecule type" value="Genomic_DNA"/>
</dbReference>
<proteinExistence type="predicted"/>
<dbReference type="Proteomes" id="UP000257109">
    <property type="component" value="Unassembled WGS sequence"/>
</dbReference>
<evidence type="ECO:0000313" key="1">
    <source>
        <dbReference type="EMBL" id="RDX88057.1"/>
    </source>
</evidence>
<protein>
    <recommendedName>
        <fullName evidence="3">Reverse transcriptase domain-containing protein</fullName>
    </recommendedName>
</protein>
<gene>
    <name evidence="1" type="ORF">CR513_30399</name>
</gene>
<dbReference type="SUPFAM" id="SSF56672">
    <property type="entry name" value="DNA/RNA polymerases"/>
    <property type="match status" value="1"/>
</dbReference>